<proteinExistence type="predicted"/>
<protein>
    <submittedName>
        <fullName evidence="2">Uncharacterized protein</fullName>
    </submittedName>
</protein>
<dbReference type="Proteomes" id="UP001530315">
    <property type="component" value="Unassembled WGS sequence"/>
</dbReference>
<organism evidence="2 3">
    <name type="scientific">Stephanodiscus triporus</name>
    <dbReference type="NCBI Taxonomy" id="2934178"/>
    <lineage>
        <taxon>Eukaryota</taxon>
        <taxon>Sar</taxon>
        <taxon>Stramenopiles</taxon>
        <taxon>Ochrophyta</taxon>
        <taxon>Bacillariophyta</taxon>
        <taxon>Coscinodiscophyceae</taxon>
        <taxon>Thalassiosirophycidae</taxon>
        <taxon>Stephanodiscales</taxon>
        <taxon>Stephanodiscaceae</taxon>
        <taxon>Stephanodiscus</taxon>
    </lineage>
</organism>
<dbReference type="EMBL" id="JALLAZ020000969">
    <property type="protein sequence ID" value="KAL3783509.1"/>
    <property type="molecule type" value="Genomic_DNA"/>
</dbReference>
<evidence type="ECO:0000256" key="1">
    <source>
        <dbReference type="SAM" id="MobiDB-lite"/>
    </source>
</evidence>
<reference evidence="2 3" key="1">
    <citation type="submission" date="2024-10" db="EMBL/GenBank/DDBJ databases">
        <title>Updated reference genomes for cyclostephanoid diatoms.</title>
        <authorList>
            <person name="Roberts W.R."/>
            <person name="Alverson A.J."/>
        </authorList>
    </citation>
    <scope>NUCLEOTIDE SEQUENCE [LARGE SCALE GENOMIC DNA]</scope>
    <source>
        <strain evidence="2 3">AJA276-08</strain>
    </source>
</reference>
<accession>A0ABD3P785</accession>
<evidence type="ECO:0000313" key="2">
    <source>
        <dbReference type="EMBL" id="KAL3783509.1"/>
    </source>
</evidence>
<feature type="compositionally biased region" description="Low complexity" evidence="1">
    <location>
        <begin position="1"/>
        <end position="16"/>
    </location>
</feature>
<gene>
    <name evidence="2" type="ORF">ACHAW5_006990</name>
</gene>
<keyword evidence="3" id="KW-1185">Reference proteome</keyword>
<comment type="caution">
    <text evidence="2">The sequence shown here is derived from an EMBL/GenBank/DDBJ whole genome shotgun (WGS) entry which is preliminary data.</text>
</comment>
<feature type="region of interest" description="Disordered" evidence="1">
    <location>
        <begin position="1"/>
        <end position="44"/>
    </location>
</feature>
<evidence type="ECO:0000313" key="3">
    <source>
        <dbReference type="Proteomes" id="UP001530315"/>
    </source>
</evidence>
<dbReference type="AlphaFoldDB" id="A0ABD3P785"/>
<name>A0ABD3P785_9STRA</name>
<feature type="compositionally biased region" description="Low complexity" evidence="1">
    <location>
        <begin position="32"/>
        <end position="44"/>
    </location>
</feature>
<sequence length="44" mass="4814">MTTDASARTTTTMTSRCYSSINTDDRGPPIPTTTTSHPSPWGRR</sequence>